<keyword evidence="6 7" id="KW-0998">Cell outer membrane</keyword>
<comment type="similarity">
    <text evidence="2 7">Belongs to the FlgH family.</text>
</comment>
<dbReference type="HOGENOM" id="CLU_069313_0_2_7"/>
<evidence type="ECO:0000256" key="3">
    <source>
        <dbReference type="ARBA" id="ARBA00022729"/>
    </source>
</evidence>
<gene>
    <name evidence="7" type="primary">flgH</name>
    <name evidence="8" type="ordered locus">Dret_0596</name>
</gene>
<evidence type="ECO:0000256" key="1">
    <source>
        <dbReference type="ARBA" id="ARBA00002591"/>
    </source>
</evidence>
<dbReference type="InterPro" id="IPR000527">
    <property type="entry name" value="Flag_Lring"/>
</dbReference>
<dbReference type="OrthoDB" id="9789227at2"/>
<keyword evidence="3 7" id="KW-0732">Signal</keyword>
<dbReference type="GO" id="GO:0009427">
    <property type="term" value="C:bacterial-type flagellum basal body, distal rod, L ring"/>
    <property type="evidence" value="ECO:0007669"/>
    <property type="project" value="InterPro"/>
</dbReference>
<dbReference type="Pfam" id="PF02107">
    <property type="entry name" value="FlgH"/>
    <property type="match status" value="1"/>
</dbReference>
<dbReference type="PANTHER" id="PTHR34933:SF1">
    <property type="entry name" value="FLAGELLAR L-RING PROTEIN"/>
    <property type="match status" value="1"/>
</dbReference>
<protein>
    <recommendedName>
        <fullName evidence="7">Flagellar L-ring protein</fullName>
    </recommendedName>
    <alternativeName>
        <fullName evidence="7">Basal body L-ring protein</fullName>
    </alternativeName>
</protein>
<dbReference type="GO" id="GO:0003774">
    <property type="term" value="F:cytoskeletal motor activity"/>
    <property type="evidence" value="ECO:0007669"/>
    <property type="project" value="InterPro"/>
</dbReference>
<dbReference type="Proteomes" id="UP000001052">
    <property type="component" value="Chromosome"/>
</dbReference>
<keyword evidence="8" id="KW-0969">Cilium</keyword>
<keyword evidence="7" id="KW-0449">Lipoprotein</keyword>
<evidence type="ECO:0000313" key="9">
    <source>
        <dbReference type="Proteomes" id="UP000001052"/>
    </source>
</evidence>
<dbReference type="EMBL" id="CP001734">
    <property type="protein sequence ID" value="ACV67893.1"/>
    <property type="molecule type" value="Genomic_DNA"/>
</dbReference>
<dbReference type="STRING" id="485915.Dret_0596"/>
<keyword evidence="8" id="KW-0282">Flagellum</keyword>
<evidence type="ECO:0000256" key="7">
    <source>
        <dbReference type="HAMAP-Rule" id="MF_00415"/>
    </source>
</evidence>
<keyword evidence="9" id="KW-1185">Reference proteome</keyword>
<sequence>MYKYIIVFCVFALACGCAPKHEPQWGPEANAPQKVVPQKPQRASQGSLWNTGEANLFSDNKAQAPGDIVTVSISEQAQASKDATTDTGRTSSVDAGINNLFGIPNSQALLSNPNVDLKNLVGANFNNSFVGSGETSRNANLSATIATQVIEQLPNGNLRIFGRKRVMVNNEEEFIGLSGIVRPEDISAQNVVDSSYVLDAEITYTGRGAISDKQKPGWLMRLIDNVWPF</sequence>
<dbReference type="PANTHER" id="PTHR34933">
    <property type="entry name" value="FLAGELLAR L-RING PROTEIN"/>
    <property type="match status" value="1"/>
</dbReference>
<evidence type="ECO:0000313" key="8">
    <source>
        <dbReference type="EMBL" id="ACV67893.1"/>
    </source>
</evidence>
<reference evidence="8 9" key="2">
    <citation type="journal article" date="2010" name="Stand. Genomic Sci.">
        <title>Complete genome sequence of Desulfohalobium retbaense type strain (HR(100)).</title>
        <authorList>
            <person name="Spring S."/>
            <person name="Nolan M."/>
            <person name="Lapidus A."/>
            <person name="Glavina Del Rio T."/>
            <person name="Copeland A."/>
            <person name="Tice H."/>
            <person name="Cheng J.F."/>
            <person name="Lucas S."/>
            <person name="Land M."/>
            <person name="Chen F."/>
            <person name="Bruce D."/>
            <person name="Goodwin L."/>
            <person name="Pitluck S."/>
            <person name="Ivanova N."/>
            <person name="Mavromatis K."/>
            <person name="Mikhailova N."/>
            <person name="Pati A."/>
            <person name="Chen A."/>
            <person name="Palaniappan K."/>
            <person name="Hauser L."/>
            <person name="Chang Y.J."/>
            <person name="Jeffries C.D."/>
            <person name="Munk C."/>
            <person name="Kiss H."/>
            <person name="Chain P."/>
            <person name="Han C."/>
            <person name="Brettin T."/>
            <person name="Detter J.C."/>
            <person name="Schuler E."/>
            <person name="Goker M."/>
            <person name="Rohde M."/>
            <person name="Bristow J."/>
            <person name="Eisen J.A."/>
            <person name="Markowitz V."/>
            <person name="Hugenholtz P."/>
            <person name="Kyrpides N.C."/>
            <person name="Klenk H.P."/>
        </authorList>
    </citation>
    <scope>NUCLEOTIDE SEQUENCE [LARGE SCALE GENOMIC DNA]</scope>
    <source>
        <strain evidence="8 9">DSM 5692</strain>
    </source>
</reference>
<dbReference type="GO" id="GO:0071973">
    <property type="term" value="P:bacterial-type flagellum-dependent cell motility"/>
    <property type="evidence" value="ECO:0007669"/>
    <property type="project" value="InterPro"/>
</dbReference>
<dbReference type="GO" id="GO:0009279">
    <property type="term" value="C:cell outer membrane"/>
    <property type="evidence" value="ECO:0007669"/>
    <property type="project" value="UniProtKB-SubCell"/>
</dbReference>
<dbReference type="AlphaFoldDB" id="C8WYX7"/>
<dbReference type="PRINTS" id="PR01008">
    <property type="entry name" value="FLGLRINGFLGH"/>
</dbReference>
<evidence type="ECO:0000256" key="2">
    <source>
        <dbReference type="ARBA" id="ARBA00006929"/>
    </source>
</evidence>
<comment type="function">
    <text evidence="1 7">Assembles around the rod to form the L-ring and probably protects the motor/basal body from shearing forces during rotation.</text>
</comment>
<dbReference type="RefSeq" id="WP_015751051.1">
    <property type="nucleotide sequence ID" value="NC_013223.1"/>
</dbReference>
<comment type="subcellular location">
    <subcellularLocation>
        <location evidence="7">Cell outer membrane</location>
        <topology evidence="7">Lipid-anchor</topology>
    </subcellularLocation>
    <subcellularLocation>
        <location evidence="7">Bacterial flagellum basal body</location>
    </subcellularLocation>
</comment>
<evidence type="ECO:0000256" key="5">
    <source>
        <dbReference type="ARBA" id="ARBA00023143"/>
    </source>
</evidence>
<accession>C8WYX7</accession>
<keyword evidence="8" id="KW-0966">Cell projection</keyword>
<evidence type="ECO:0000256" key="6">
    <source>
        <dbReference type="ARBA" id="ARBA00023237"/>
    </source>
</evidence>
<dbReference type="KEGG" id="drt:Dret_0596"/>
<keyword evidence="5 7" id="KW-0975">Bacterial flagellum</keyword>
<keyword evidence="4 7" id="KW-0472">Membrane</keyword>
<dbReference type="PROSITE" id="PS51257">
    <property type="entry name" value="PROKAR_LIPOPROTEIN"/>
    <property type="match status" value="1"/>
</dbReference>
<organism evidence="8 9">
    <name type="scientific">Desulfohalobium retbaense (strain ATCC 49708 / DSM 5692 / JCM 16813 / HR100)</name>
    <dbReference type="NCBI Taxonomy" id="485915"/>
    <lineage>
        <taxon>Bacteria</taxon>
        <taxon>Pseudomonadati</taxon>
        <taxon>Thermodesulfobacteriota</taxon>
        <taxon>Desulfovibrionia</taxon>
        <taxon>Desulfovibrionales</taxon>
        <taxon>Desulfohalobiaceae</taxon>
        <taxon>Desulfohalobium</taxon>
    </lineage>
</organism>
<name>C8WYX7_DESRD</name>
<dbReference type="HAMAP" id="MF_00415">
    <property type="entry name" value="FlgH"/>
    <property type="match status" value="1"/>
</dbReference>
<proteinExistence type="inferred from homology"/>
<reference evidence="9" key="1">
    <citation type="submission" date="2009-09" db="EMBL/GenBank/DDBJ databases">
        <title>The complete chromosome of Desulfohalobium retbaense DSM 5692.</title>
        <authorList>
            <consortium name="US DOE Joint Genome Institute (JGI-PGF)"/>
            <person name="Lucas S."/>
            <person name="Copeland A."/>
            <person name="Lapidus A."/>
            <person name="Glavina del Rio T."/>
            <person name="Dalin E."/>
            <person name="Tice H."/>
            <person name="Bruce D."/>
            <person name="Goodwin L."/>
            <person name="Pitluck S."/>
            <person name="Kyrpides N."/>
            <person name="Mavromatis K."/>
            <person name="Ivanova N."/>
            <person name="Mikhailova N."/>
            <person name="Munk A.C."/>
            <person name="Brettin T."/>
            <person name="Detter J.C."/>
            <person name="Han C."/>
            <person name="Tapia R."/>
            <person name="Larimer F."/>
            <person name="Land M."/>
            <person name="Hauser L."/>
            <person name="Markowitz V."/>
            <person name="Cheng J.-F."/>
            <person name="Hugenholtz P."/>
            <person name="Woyke T."/>
            <person name="Wu D."/>
            <person name="Spring S."/>
            <person name="Klenk H.-P."/>
            <person name="Eisen J.A."/>
        </authorList>
    </citation>
    <scope>NUCLEOTIDE SEQUENCE [LARGE SCALE GENOMIC DNA]</scope>
    <source>
        <strain evidence="9">DSM 5692</strain>
    </source>
</reference>
<dbReference type="eggNOG" id="COG2063">
    <property type="taxonomic scope" value="Bacteria"/>
</dbReference>
<evidence type="ECO:0000256" key="4">
    <source>
        <dbReference type="ARBA" id="ARBA00023136"/>
    </source>
</evidence>
<comment type="subunit">
    <text evidence="7">The basal body constitutes a major portion of the flagellar organelle and consists of four rings (L,P,S, and M) mounted on a central rod.</text>
</comment>